<sequence>MKVGFITSVIYAFSTIKGLEAIPNVGLPPNWSLSTINRSSFPDDFIFGSASSSFQNEGGANDDGRAPSIWDTFARKHPDKIVDHSNAITATDSYHRYKDDVKMLRNMGMDAYSFSISWSRVIPLGKISSGINEHGVAYYNDLINELRSSDIEPFVTLFHWDLPQALEDEYGGFLSSRVVFNLAQAAMIQGNEPYIRCTIITL</sequence>
<dbReference type="STRING" id="35608.A0A2U1K9M9"/>
<reference evidence="4 5" key="1">
    <citation type="journal article" date="2018" name="Mol. Plant">
        <title>The genome of Artemisia annua provides insight into the evolution of Asteraceae family and artemisinin biosynthesis.</title>
        <authorList>
            <person name="Shen Q."/>
            <person name="Zhang L."/>
            <person name="Liao Z."/>
            <person name="Wang S."/>
            <person name="Yan T."/>
            <person name="Shi P."/>
            <person name="Liu M."/>
            <person name="Fu X."/>
            <person name="Pan Q."/>
            <person name="Wang Y."/>
            <person name="Lv Z."/>
            <person name="Lu X."/>
            <person name="Zhang F."/>
            <person name="Jiang W."/>
            <person name="Ma Y."/>
            <person name="Chen M."/>
            <person name="Hao X."/>
            <person name="Li L."/>
            <person name="Tang Y."/>
            <person name="Lv G."/>
            <person name="Zhou Y."/>
            <person name="Sun X."/>
            <person name="Brodelius P.E."/>
            <person name="Rose J.K.C."/>
            <person name="Tang K."/>
        </authorList>
    </citation>
    <scope>NUCLEOTIDE SEQUENCE [LARGE SCALE GENOMIC DNA]</scope>
    <source>
        <strain evidence="5">cv. Huhao1</strain>
        <tissue evidence="4">Leaf</tissue>
    </source>
</reference>
<keyword evidence="5" id="KW-1185">Reference proteome</keyword>
<dbReference type="GO" id="GO:0008422">
    <property type="term" value="F:beta-glucosidase activity"/>
    <property type="evidence" value="ECO:0007669"/>
    <property type="project" value="TreeGrafter"/>
</dbReference>
<dbReference type="GO" id="GO:0005975">
    <property type="term" value="P:carbohydrate metabolic process"/>
    <property type="evidence" value="ECO:0007669"/>
    <property type="project" value="InterPro"/>
</dbReference>
<evidence type="ECO:0000256" key="3">
    <source>
        <dbReference type="RuleBase" id="RU003690"/>
    </source>
</evidence>
<evidence type="ECO:0000256" key="2">
    <source>
        <dbReference type="ARBA" id="ARBA00022801"/>
    </source>
</evidence>
<dbReference type="PANTHER" id="PTHR10353:SF298">
    <property type="entry name" value="BETA-GLUCOSIDASE"/>
    <property type="match status" value="1"/>
</dbReference>
<dbReference type="InterPro" id="IPR017853">
    <property type="entry name" value="GH"/>
</dbReference>
<dbReference type="PANTHER" id="PTHR10353">
    <property type="entry name" value="GLYCOSYL HYDROLASE"/>
    <property type="match status" value="1"/>
</dbReference>
<dbReference type="OrthoDB" id="65569at2759"/>
<organism evidence="4 5">
    <name type="scientific">Artemisia annua</name>
    <name type="common">Sweet wormwood</name>
    <dbReference type="NCBI Taxonomy" id="35608"/>
    <lineage>
        <taxon>Eukaryota</taxon>
        <taxon>Viridiplantae</taxon>
        <taxon>Streptophyta</taxon>
        <taxon>Embryophyta</taxon>
        <taxon>Tracheophyta</taxon>
        <taxon>Spermatophyta</taxon>
        <taxon>Magnoliopsida</taxon>
        <taxon>eudicotyledons</taxon>
        <taxon>Gunneridae</taxon>
        <taxon>Pentapetalae</taxon>
        <taxon>asterids</taxon>
        <taxon>campanulids</taxon>
        <taxon>Asterales</taxon>
        <taxon>Asteraceae</taxon>
        <taxon>Asteroideae</taxon>
        <taxon>Anthemideae</taxon>
        <taxon>Artemisiinae</taxon>
        <taxon>Artemisia</taxon>
    </lineage>
</organism>
<dbReference type="Gene3D" id="3.20.20.80">
    <property type="entry name" value="Glycosidases"/>
    <property type="match status" value="1"/>
</dbReference>
<evidence type="ECO:0000313" key="4">
    <source>
        <dbReference type="EMBL" id="PWA25111.1"/>
    </source>
</evidence>
<dbReference type="AlphaFoldDB" id="A0A2U1K9M9"/>
<dbReference type="SUPFAM" id="SSF51445">
    <property type="entry name" value="(Trans)glycosidases"/>
    <property type="match status" value="1"/>
</dbReference>
<keyword evidence="2" id="KW-0378">Hydrolase</keyword>
<dbReference type="PROSITE" id="PS00653">
    <property type="entry name" value="GLYCOSYL_HYDROL_F1_2"/>
    <property type="match status" value="1"/>
</dbReference>
<evidence type="ECO:0000256" key="1">
    <source>
        <dbReference type="ARBA" id="ARBA00010838"/>
    </source>
</evidence>
<comment type="caution">
    <text evidence="4">The sequence shown here is derived from an EMBL/GenBank/DDBJ whole genome shotgun (WGS) entry which is preliminary data.</text>
</comment>
<dbReference type="Pfam" id="PF00232">
    <property type="entry name" value="Glyco_hydro_1"/>
    <property type="match status" value="1"/>
</dbReference>
<dbReference type="Proteomes" id="UP000245207">
    <property type="component" value="Unassembled WGS sequence"/>
</dbReference>
<name>A0A2U1K9M9_ARTAN</name>
<dbReference type="InterPro" id="IPR001360">
    <property type="entry name" value="Glyco_hydro_1"/>
</dbReference>
<dbReference type="EMBL" id="PKPP01028765">
    <property type="protein sequence ID" value="PWA25111.1"/>
    <property type="molecule type" value="Genomic_DNA"/>
</dbReference>
<gene>
    <name evidence="4" type="ORF">CTI12_AA628490</name>
</gene>
<comment type="similarity">
    <text evidence="1 3">Belongs to the glycosyl hydrolase 1 family.</text>
</comment>
<evidence type="ECO:0000313" key="5">
    <source>
        <dbReference type="Proteomes" id="UP000245207"/>
    </source>
</evidence>
<dbReference type="InterPro" id="IPR033132">
    <property type="entry name" value="GH_1_N_CS"/>
</dbReference>
<accession>A0A2U1K9M9</accession>
<protein>
    <submittedName>
        <fullName evidence="4">Beta-glucosidase 12</fullName>
    </submittedName>
</protein>
<proteinExistence type="inferred from homology"/>